<feature type="region of interest" description="Disordered" evidence="2">
    <location>
        <begin position="665"/>
        <end position="687"/>
    </location>
</feature>
<dbReference type="PROSITE" id="PS50157">
    <property type="entry name" value="ZINC_FINGER_C2H2_2"/>
    <property type="match status" value="1"/>
</dbReference>
<dbReference type="PROSITE" id="PS00028">
    <property type="entry name" value="ZINC_FINGER_C2H2_1"/>
    <property type="match status" value="1"/>
</dbReference>
<keyword evidence="1" id="KW-0863">Zinc-finger</keyword>
<dbReference type="Proteomes" id="UP001219525">
    <property type="component" value="Unassembled WGS sequence"/>
</dbReference>
<sequence>MPHYSSFTCRHCLKNFKSSRGLSRHRNSEHRQFTPAPEDEDENRFERRYHKLANAPPPPPPPPEDGQDPDAWDPFGSRAAFAFAEFQFVELQASERNINTALDIWAASLHEFGRSAPWESAKELYADIDCIKHGGTAWKTYNIRYTGPLPPGTPPRWMTQTYELCTRDTRKLLHEQLGTSIFKDDIDYIPYRQFNHGRHRVWSNLMSGDWAWKQADLITEDPATHGCAFVPVVAGSDKTTVSVATGHQEYHPVYISPGVFTGTARRARGNGVLPVAFLAIPKTSKKHRKKPAYQKFVRQMYHASLARIFEPLKTYMTTPDIVRCPDGHFRRVIYGLGPYIADYPEQVWLAGIVQNWCPKCEAHPDHLDDGDTRLRTKTTTDALIMCFDPGILWDDYGIRSDVVPFTHDFPRADIHELICSDLLHQVIKGSFKDHLVTWVNEYLVLHHGEKRALEIIQDIDRRLSAVPEFPGLRRFPDGRDFHQWTGDDSKALMKIYLGAVAGYLPADMMKALSAFMEFCYVVRRNAISAPDLVTIQNALDRFHQYRQAFIDCGVRTDISLPRQHSLIHYIRSIRLFASPNGLCSSITESKHIKAVKEPWRRSSRYKALPQMLVTLTRLDKLAAARRDFTVRGMMTGTASSYTAMVLAGLQPQVEAVDTAAALAAEKDDEEDDDGVVHGPRSLSDIELAPTPQRGYPKYLVALAAHVGHPTLPLLLRQFLHAELHGPPADGATLPLLHTCPIFDGPITVHHSAIARFYAPSDLCGAGGMYRERIRSNPHWHGYARRDTVLIDAGGLVMGGIVAARALLLFSFTFREQQYECALVHWITPVGAAPDPDTGMWVVEPEYVGGAPSLQVVNVDTIARASHLIGVYGTAELPEDFHFSDSLDAFNTFFVNPYADHHMHELLT</sequence>
<keyword evidence="1" id="KW-0479">Metal-binding</keyword>
<dbReference type="GO" id="GO:0008270">
    <property type="term" value="F:zinc ion binding"/>
    <property type="evidence" value="ECO:0007669"/>
    <property type="project" value="UniProtKB-KW"/>
</dbReference>
<feature type="domain" description="C2H2-type" evidence="3">
    <location>
        <begin position="7"/>
        <end position="35"/>
    </location>
</feature>
<gene>
    <name evidence="4" type="ORF">GGX14DRAFT_610294</name>
</gene>
<protein>
    <recommendedName>
        <fullName evidence="3">C2H2-type domain-containing protein</fullName>
    </recommendedName>
</protein>
<keyword evidence="5" id="KW-1185">Reference proteome</keyword>
<dbReference type="InterPro" id="IPR013087">
    <property type="entry name" value="Znf_C2H2_type"/>
</dbReference>
<dbReference type="InterPro" id="IPR041078">
    <property type="entry name" value="Plavaka"/>
</dbReference>
<proteinExistence type="predicted"/>
<dbReference type="EMBL" id="JARJCW010000180">
    <property type="protein sequence ID" value="KAJ7189370.1"/>
    <property type="molecule type" value="Genomic_DNA"/>
</dbReference>
<evidence type="ECO:0000256" key="2">
    <source>
        <dbReference type="SAM" id="MobiDB-lite"/>
    </source>
</evidence>
<evidence type="ECO:0000313" key="4">
    <source>
        <dbReference type="EMBL" id="KAJ7189370.1"/>
    </source>
</evidence>
<accession>A0AAD6US70</accession>
<evidence type="ECO:0000259" key="3">
    <source>
        <dbReference type="PROSITE" id="PS50157"/>
    </source>
</evidence>
<organism evidence="4 5">
    <name type="scientific">Mycena pura</name>
    <dbReference type="NCBI Taxonomy" id="153505"/>
    <lineage>
        <taxon>Eukaryota</taxon>
        <taxon>Fungi</taxon>
        <taxon>Dikarya</taxon>
        <taxon>Basidiomycota</taxon>
        <taxon>Agaricomycotina</taxon>
        <taxon>Agaricomycetes</taxon>
        <taxon>Agaricomycetidae</taxon>
        <taxon>Agaricales</taxon>
        <taxon>Marasmiineae</taxon>
        <taxon>Mycenaceae</taxon>
        <taxon>Mycena</taxon>
    </lineage>
</organism>
<keyword evidence="1" id="KW-0862">Zinc</keyword>
<evidence type="ECO:0000313" key="5">
    <source>
        <dbReference type="Proteomes" id="UP001219525"/>
    </source>
</evidence>
<feature type="region of interest" description="Disordered" evidence="2">
    <location>
        <begin position="21"/>
        <end position="72"/>
    </location>
</feature>
<evidence type="ECO:0000256" key="1">
    <source>
        <dbReference type="PROSITE-ProRule" id="PRU00042"/>
    </source>
</evidence>
<dbReference type="AlphaFoldDB" id="A0AAD6US70"/>
<name>A0AAD6US70_9AGAR</name>
<comment type="caution">
    <text evidence="4">The sequence shown here is derived from an EMBL/GenBank/DDBJ whole genome shotgun (WGS) entry which is preliminary data.</text>
</comment>
<feature type="compositionally biased region" description="Pro residues" evidence="2">
    <location>
        <begin position="55"/>
        <end position="64"/>
    </location>
</feature>
<reference evidence="4" key="1">
    <citation type="submission" date="2023-03" db="EMBL/GenBank/DDBJ databases">
        <title>Massive genome expansion in bonnet fungi (Mycena s.s.) driven by repeated elements and novel gene families across ecological guilds.</title>
        <authorList>
            <consortium name="Lawrence Berkeley National Laboratory"/>
            <person name="Harder C.B."/>
            <person name="Miyauchi S."/>
            <person name="Viragh M."/>
            <person name="Kuo A."/>
            <person name="Thoen E."/>
            <person name="Andreopoulos B."/>
            <person name="Lu D."/>
            <person name="Skrede I."/>
            <person name="Drula E."/>
            <person name="Henrissat B."/>
            <person name="Morin E."/>
            <person name="Kohler A."/>
            <person name="Barry K."/>
            <person name="LaButti K."/>
            <person name="Morin E."/>
            <person name="Salamov A."/>
            <person name="Lipzen A."/>
            <person name="Mereny Z."/>
            <person name="Hegedus B."/>
            <person name="Baldrian P."/>
            <person name="Stursova M."/>
            <person name="Weitz H."/>
            <person name="Taylor A."/>
            <person name="Grigoriev I.V."/>
            <person name="Nagy L.G."/>
            <person name="Martin F."/>
            <person name="Kauserud H."/>
        </authorList>
    </citation>
    <scope>NUCLEOTIDE SEQUENCE</scope>
    <source>
        <strain evidence="4">9144</strain>
    </source>
</reference>
<dbReference type="Pfam" id="PF18759">
    <property type="entry name" value="Plavaka"/>
    <property type="match status" value="1"/>
</dbReference>